<dbReference type="Proteomes" id="UP001205890">
    <property type="component" value="Unassembled WGS sequence"/>
</dbReference>
<gene>
    <name evidence="1" type="ORF">NK718_18275</name>
</gene>
<comment type="caution">
    <text evidence="1">The sequence shown here is derived from an EMBL/GenBank/DDBJ whole genome shotgun (WGS) entry which is preliminary data.</text>
</comment>
<evidence type="ECO:0000313" key="2">
    <source>
        <dbReference type="Proteomes" id="UP001205890"/>
    </source>
</evidence>
<organism evidence="1 2">
    <name type="scientific">Alsobacter ponti</name>
    <dbReference type="NCBI Taxonomy" id="2962936"/>
    <lineage>
        <taxon>Bacteria</taxon>
        <taxon>Pseudomonadati</taxon>
        <taxon>Pseudomonadota</taxon>
        <taxon>Alphaproteobacteria</taxon>
        <taxon>Hyphomicrobiales</taxon>
        <taxon>Alsobacteraceae</taxon>
        <taxon>Alsobacter</taxon>
    </lineage>
</organism>
<sequence length="82" mass="9175">MAHREELTLDEVFADPLIVALMKADRVDGAALRRSWSRIADRLRKPAAKTAPEDDRWRALVDDCICASRASRARARGLTDAL</sequence>
<dbReference type="RefSeq" id="WP_254745248.1">
    <property type="nucleotide sequence ID" value="NZ_JANCLU010000021.1"/>
</dbReference>
<accession>A0ABT1LHP7</accession>
<protein>
    <submittedName>
        <fullName evidence="1">Uncharacterized protein</fullName>
    </submittedName>
</protein>
<keyword evidence="2" id="KW-1185">Reference proteome</keyword>
<reference evidence="1 2" key="1">
    <citation type="submission" date="2022-07" db="EMBL/GenBank/DDBJ databases">
        <authorList>
            <person name="Li W.-J."/>
            <person name="Deng Q.-Q."/>
        </authorList>
    </citation>
    <scope>NUCLEOTIDE SEQUENCE [LARGE SCALE GENOMIC DNA]</scope>
    <source>
        <strain evidence="1 2">SYSU M60028</strain>
    </source>
</reference>
<evidence type="ECO:0000313" key="1">
    <source>
        <dbReference type="EMBL" id="MCP8940476.1"/>
    </source>
</evidence>
<name>A0ABT1LHP7_9HYPH</name>
<dbReference type="EMBL" id="JANCLU010000021">
    <property type="protein sequence ID" value="MCP8940476.1"/>
    <property type="molecule type" value="Genomic_DNA"/>
</dbReference>
<proteinExistence type="predicted"/>